<protein>
    <submittedName>
        <fullName evidence="3">Golgin candidate 5</fullName>
    </submittedName>
</protein>
<dbReference type="Proteomes" id="UP000279271">
    <property type="component" value="Unassembled WGS sequence"/>
</dbReference>
<dbReference type="PANTHER" id="PTHR47347:SF2">
    <property type="entry name" value="GOLGIN CANDIDATE 5"/>
    <property type="match status" value="1"/>
</dbReference>
<name>A0A087SIZ6_AUXPR</name>
<feature type="compositionally biased region" description="Acidic residues" evidence="2">
    <location>
        <begin position="45"/>
        <end position="70"/>
    </location>
</feature>
<feature type="coiled-coil region" evidence="1">
    <location>
        <begin position="316"/>
        <end position="354"/>
    </location>
</feature>
<reference evidence="4" key="4">
    <citation type="submission" date="2018-11" db="EMBL/GenBank/DDBJ databases">
        <title>Characterization of plant carbon substrate utilization by Auxenochlorella protothecoides.</title>
        <authorList>
            <person name="Vogler B.W."/>
            <person name="Starkenburg S.R."/>
            <person name="Sudasinghe N."/>
            <person name="Schambach J.Y."/>
            <person name="Rollin J.A."/>
            <person name="Pattathil S."/>
            <person name="Barry A.N."/>
        </authorList>
    </citation>
    <scope>NUCLEOTIDE SEQUENCE [LARGE SCALE GENOMIC DNA]</scope>
    <source>
        <strain evidence="4">UTEX 25</strain>
    </source>
</reference>
<evidence type="ECO:0000313" key="5">
    <source>
        <dbReference type="Proteomes" id="UP000028924"/>
    </source>
</evidence>
<dbReference type="STRING" id="3075.A0A087SIZ6"/>
<dbReference type="EMBL" id="QOKY01000128">
    <property type="protein sequence ID" value="RMZ57233.1"/>
    <property type="molecule type" value="Genomic_DNA"/>
</dbReference>
<feature type="compositionally biased region" description="Basic and acidic residues" evidence="2">
    <location>
        <begin position="83"/>
        <end position="92"/>
    </location>
</feature>
<gene>
    <name evidence="4" type="ORF">APUTEX25_004067</name>
    <name evidence="3" type="ORF">F751_2542</name>
</gene>
<evidence type="ECO:0000313" key="4">
    <source>
        <dbReference type="EMBL" id="RMZ57233.1"/>
    </source>
</evidence>
<dbReference type="RefSeq" id="XP_011398596.1">
    <property type="nucleotide sequence ID" value="XM_011400294.1"/>
</dbReference>
<evidence type="ECO:0000313" key="6">
    <source>
        <dbReference type="Proteomes" id="UP000279271"/>
    </source>
</evidence>
<feature type="coiled-coil region" evidence="1">
    <location>
        <begin position="402"/>
        <end position="458"/>
    </location>
</feature>
<dbReference type="Proteomes" id="UP000028924">
    <property type="component" value="Unassembled WGS sequence"/>
</dbReference>
<dbReference type="eggNOG" id="KOG4673">
    <property type="taxonomic scope" value="Eukaryota"/>
</dbReference>
<organism evidence="3 5">
    <name type="scientific">Auxenochlorella protothecoides</name>
    <name type="common">Green microalga</name>
    <name type="synonym">Chlorella protothecoides</name>
    <dbReference type="NCBI Taxonomy" id="3075"/>
    <lineage>
        <taxon>Eukaryota</taxon>
        <taxon>Viridiplantae</taxon>
        <taxon>Chlorophyta</taxon>
        <taxon>core chlorophytes</taxon>
        <taxon>Trebouxiophyceae</taxon>
        <taxon>Chlorellales</taxon>
        <taxon>Chlorellaceae</taxon>
        <taxon>Auxenochlorella</taxon>
    </lineage>
</organism>
<keyword evidence="5" id="KW-1185">Reference proteome</keyword>
<reference evidence="4" key="3">
    <citation type="submission" date="2018-10" db="EMBL/GenBank/DDBJ databases">
        <authorList>
            <person name="Hovde B."/>
            <person name="Zhang X."/>
        </authorList>
    </citation>
    <scope>NUCLEOTIDE SEQUENCE [LARGE SCALE GENOMIC DNA]</scope>
    <source>
        <strain evidence="4">UTEX 25</strain>
    </source>
</reference>
<keyword evidence="1" id="KW-0175">Coiled coil</keyword>
<accession>A0A087SIZ6</accession>
<reference evidence="3 5" key="1">
    <citation type="journal article" date="2014" name="BMC Genomics">
        <title>Oil accumulation mechanisms of the oleaginous microalga Chlorella protothecoides revealed through its genome, transcriptomes, and proteomes.</title>
        <authorList>
            <person name="Gao C."/>
            <person name="Wang Y."/>
            <person name="Shen Y."/>
            <person name="Yan D."/>
            <person name="He X."/>
            <person name="Dai J."/>
            <person name="Wu Q."/>
        </authorList>
    </citation>
    <scope>NUCLEOTIDE SEQUENCE [LARGE SCALE GENOMIC DNA]</scope>
    <source>
        <strain evidence="3 5">0710</strain>
    </source>
</reference>
<dbReference type="Pfam" id="PF12329">
    <property type="entry name" value="TMF_DNA_bd"/>
    <property type="match status" value="1"/>
</dbReference>
<evidence type="ECO:0000256" key="2">
    <source>
        <dbReference type="SAM" id="MobiDB-lite"/>
    </source>
</evidence>
<dbReference type="OrthoDB" id="514975at2759"/>
<evidence type="ECO:0000313" key="3">
    <source>
        <dbReference type="EMBL" id="KFM25700.1"/>
    </source>
</evidence>
<reference evidence="6" key="2">
    <citation type="journal article" date="2018" name="Algal Res.">
        <title>Characterization of plant carbon substrate utilization by Auxenochlorella protothecoides.</title>
        <authorList>
            <person name="Vogler B.W."/>
            <person name="Starkenburg S.R."/>
            <person name="Sudasinghe N."/>
            <person name="Schambach J.Y."/>
            <person name="Rollin J.A."/>
            <person name="Pattathil S."/>
            <person name="Barry A.N."/>
        </authorList>
    </citation>
    <scope>NUCLEOTIDE SEQUENCE [LARGE SCALE GENOMIC DNA]</scope>
    <source>
        <strain evidence="6">UTEX 25</strain>
    </source>
</reference>
<evidence type="ECO:0000256" key="1">
    <source>
        <dbReference type="SAM" id="Coils"/>
    </source>
</evidence>
<sequence>MAGFGFSMPDFAAGLSSLNDIGERFSKIREDIESTLDATLRGEVQDDSAAFDEPEQELDDNDDRSQEEESTQPNGEPSPAAALDRDDSKDATAAEDLPTGPPAAELALLRETLRVREQQAEQAAIQMAHMASVVEQLTQRNEELALKAAAVSQQDVEELERDFSARLAAAERKAYALTKERDMLRRSCEQTTALQDKLKEKDEMIQEVMAEGEKLSKKQLAQETTLRKLRQQNRELSGQVEDLGARLGTAQQAASEAGARVESALAELAAQREQHAAQLAADRATHAQALQEAHAAQAAAEQRAADAARTGAVQQLRGSETRAAALEKSLAELRAEAEAQRMRWEEREELLSGEVTALQRRCAVAEARSADVEASLPSATRPLLHQLEAMQAAAVSQAEAWAAAEREAVARLEAALQAGRREKDERIEELVADLSDARALYRQQIEFMADRLAELQLKQRQ</sequence>
<dbReference type="KEGG" id="apro:F751_2542"/>
<dbReference type="GeneID" id="23613933"/>
<feature type="region of interest" description="Disordered" evidence="2">
    <location>
        <begin position="38"/>
        <end position="104"/>
    </location>
</feature>
<proteinExistence type="predicted"/>
<dbReference type="EMBL" id="KL662122">
    <property type="protein sequence ID" value="KFM25700.1"/>
    <property type="molecule type" value="Genomic_DNA"/>
</dbReference>
<dbReference type="AlphaFoldDB" id="A0A087SIZ6"/>
<dbReference type="InterPro" id="IPR022092">
    <property type="entry name" value="TMF_DNA-bd"/>
</dbReference>
<dbReference type="PANTHER" id="PTHR47347">
    <property type="entry name" value="GOLGIN CANDIDATE 5"/>
    <property type="match status" value="1"/>
</dbReference>